<dbReference type="InterPro" id="IPR050266">
    <property type="entry name" value="AB_hydrolase_sf"/>
</dbReference>
<accession>A0ABS5A524</accession>
<dbReference type="InterPro" id="IPR029058">
    <property type="entry name" value="AB_hydrolase_fold"/>
</dbReference>
<reference evidence="3 4" key="1">
    <citation type="submission" date="2021-03" db="EMBL/GenBank/DDBJ databases">
        <title>Sequencing the genomes of 1000 actinobacteria strains.</title>
        <authorList>
            <person name="Klenk H.-P."/>
        </authorList>
    </citation>
    <scope>NUCLEOTIDE SEQUENCE [LARGE SCALE GENOMIC DNA]</scope>
    <source>
        <strain evidence="3 4">DSM 44580</strain>
    </source>
</reference>
<dbReference type="SUPFAM" id="SSF53474">
    <property type="entry name" value="alpha/beta-Hydrolases"/>
    <property type="match status" value="1"/>
</dbReference>
<evidence type="ECO:0000313" key="4">
    <source>
        <dbReference type="Proteomes" id="UP001519363"/>
    </source>
</evidence>
<proteinExistence type="predicted"/>
<protein>
    <submittedName>
        <fullName evidence="3">3-oxoadipate enol-lactonase</fullName>
        <ecNumber evidence="3">3.1.1.24</ecNumber>
    </submittedName>
</protein>
<dbReference type="Proteomes" id="UP001519363">
    <property type="component" value="Unassembled WGS sequence"/>
</dbReference>
<dbReference type="EMBL" id="JAGIOO010000001">
    <property type="protein sequence ID" value="MBP2471688.1"/>
    <property type="molecule type" value="Genomic_DNA"/>
</dbReference>
<dbReference type="Pfam" id="PF00561">
    <property type="entry name" value="Abhydrolase_1"/>
    <property type="match status" value="1"/>
</dbReference>
<organism evidence="3 4">
    <name type="scientific">Crossiella equi</name>
    <dbReference type="NCBI Taxonomy" id="130796"/>
    <lineage>
        <taxon>Bacteria</taxon>
        <taxon>Bacillati</taxon>
        <taxon>Actinomycetota</taxon>
        <taxon>Actinomycetes</taxon>
        <taxon>Pseudonocardiales</taxon>
        <taxon>Pseudonocardiaceae</taxon>
        <taxon>Crossiella</taxon>
    </lineage>
</organism>
<dbReference type="EC" id="3.1.1.24" evidence="3"/>
<evidence type="ECO:0000259" key="2">
    <source>
        <dbReference type="Pfam" id="PF00561"/>
    </source>
</evidence>
<dbReference type="InterPro" id="IPR018030">
    <property type="entry name" value="Fimbrial_membr_usher_CS"/>
</dbReference>
<comment type="caution">
    <text evidence="3">The sequence shown here is derived from an EMBL/GenBank/DDBJ whole genome shotgun (WGS) entry which is preliminary data.</text>
</comment>
<sequence>MTILPSYTVDGPGDGPPVVLSGSLGSDRRIWAPQAGALAAAGYRVVSYDHRGHGRSAVPPGPYSLADLAGDVLALLDELGLPSAHLAGVSLGGMVGMWLGVHRPERVGSLVLCCTSAELGPASAWAERAALVRAQGTGAVAEAVVSRWLTPGFAGRNPGLVRELQSMVAETPAEGYAACCGAIERMDLVSELGRITSPTLVISGAQDPATPPEHGRRIAEAVPGSRFEVVDQAAHVGGLEQPEEFTALMLAHLGGERA</sequence>
<keyword evidence="4" id="KW-1185">Reference proteome</keyword>
<dbReference type="PROSITE" id="PS01151">
    <property type="entry name" value="FIMBRIAL_USHER"/>
    <property type="match status" value="1"/>
</dbReference>
<dbReference type="InterPro" id="IPR026968">
    <property type="entry name" value="PcaD/CatD"/>
</dbReference>
<evidence type="ECO:0000256" key="1">
    <source>
        <dbReference type="ARBA" id="ARBA00022801"/>
    </source>
</evidence>
<evidence type="ECO:0000313" key="3">
    <source>
        <dbReference type="EMBL" id="MBP2471688.1"/>
    </source>
</evidence>
<name>A0ABS5A524_9PSEU</name>
<dbReference type="NCBIfam" id="TIGR02427">
    <property type="entry name" value="protocat_pcaD"/>
    <property type="match status" value="1"/>
</dbReference>
<keyword evidence="1 3" id="KW-0378">Hydrolase</keyword>
<dbReference type="GO" id="GO:0047570">
    <property type="term" value="F:3-oxoadipate enol-lactonase activity"/>
    <property type="evidence" value="ECO:0007669"/>
    <property type="project" value="UniProtKB-EC"/>
</dbReference>
<dbReference type="InterPro" id="IPR000073">
    <property type="entry name" value="AB_hydrolase_1"/>
</dbReference>
<gene>
    <name evidence="3" type="ORF">JOF53_000560</name>
</gene>
<dbReference type="PANTHER" id="PTHR43798">
    <property type="entry name" value="MONOACYLGLYCEROL LIPASE"/>
    <property type="match status" value="1"/>
</dbReference>
<dbReference type="Gene3D" id="3.40.50.1820">
    <property type="entry name" value="alpha/beta hydrolase"/>
    <property type="match status" value="1"/>
</dbReference>
<dbReference type="PRINTS" id="PR00111">
    <property type="entry name" value="ABHYDROLASE"/>
</dbReference>
<feature type="domain" description="AB hydrolase-1" evidence="2">
    <location>
        <begin position="16"/>
        <end position="240"/>
    </location>
</feature>
<dbReference type="PANTHER" id="PTHR43798:SF31">
    <property type="entry name" value="AB HYDROLASE SUPERFAMILY PROTEIN YCLE"/>
    <property type="match status" value="1"/>
</dbReference>